<protein>
    <submittedName>
        <fullName evidence="2">Uncharacterized protein</fullName>
    </submittedName>
</protein>
<proteinExistence type="predicted"/>
<feature type="region of interest" description="Disordered" evidence="1">
    <location>
        <begin position="1"/>
        <end position="25"/>
    </location>
</feature>
<dbReference type="STRING" id="161355.PS9374_02950"/>
<reference evidence="3" key="2">
    <citation type="submission" date="2016-04" db="EMBL/GenBank/DDBJ databases">
        <title>Planomonospora sphaerica JCM9374 whole genome shotgun sequence.</title>
        <authorList>
            <person name="Suzuki T."/>
            <person name="Dohra H."/>
            <person name="Kodani S."/>
        </authorList>
    </citation>
    <scope>NUCLEOTIDE SEQUENCE [LARGE SCALE GENOMIC DNA]</scope>
    <source>
        <strain evidence="3">JCM 9374</strain>
    </source>
</reference>
<organism evidence="2 3">
    <name type="scientific">Planomonospora sphaerica</name>
    <dbReference type="NCBI Taxonomy" id="161355"/>
    <lineage>
        <taxon>Bacteria</taxon>
        <taxon>Bacillati</taxon>
        <taxon>Actinomycetota</taxon>
        <taxon>Actinomycetes</taxon>
        <taxon>Streptosporangiales</taxon>
        <taxon>Streptosporangiaceae</taxon>
        <taxon>Planomonospora</taxon>
    </lineage>
</organism>
<dbReference type="AlphaFoldDB" id="A0A171CVW6"/>
<reference evidence="2 3" key="1">
    <citation type="journal article" date="2016" name="Genome Announc.">
        <title>Draft Genome Sequence of Planomonospora sphaerica JCM9374, a Rare Actinomycete.</title>
        <authorList>
            <person name="Dohra H."/>
            <person name="Suzuki T."/>
            <person name="Inoue Y."/>
            <person name="Kodani S."/>
        </authorList>
    </citation>
    <scope>NUCLEOTIDE SEQUENCE [LARGE SCALE GENOMIC DNA]</scope>
    <source>
        <strain evidence="2 3">JCM 9374</strain>
    </source>
</reference>
<gene>
    <name evidence="2" type="ORF">PS9374_02950</name>
</gene>
<comment type="caution">
    <text evidence="2">The sequence shown here is derived from an EMBL/GenBank/DDBJ whole genome shotgun (WGS) entry which is preliminary data.</text>
</comment>
<accession>A0A171CVW6</accession>
<name>A0A171CVW6_9ACTN</name>
<dbReference type="RefSeq" id="WP_068897365.1">
    <property type="nucleotide sequence ID" value="NZ_BDCX01000006.1"/>
</dbReference>
<dbReference type="Proteomes" id="UP000077701">
    <property type="component" value="Unassembled WGS sequence"/>
</dbReference>
<evidence type="ECO:0000256" key="1">
    <source>
        <dbReference type="SAM" id="MobiDB-lite"/>
    </source>
</evidence>
<dbReference type="EMBL" id="BDCX01000006">
    <property type="protein sequence ID" value="GAT67297.1"/>
    <property type="molecule type" value="Genomic_DNA"/>
</dbReference>
<evidence type="ECO:0000313" key="2">
    <source>
        <dbReference type="EMBL" id="GAT67297.1"/>
    </source>
</evidence>
<evidence type="ECO:0000313" key="3">
    <source>
        <dbReference type="Proteomes" id="UP000077701"/>
    </source>
</evidence>
<sequence>MPDGHYGVLGGALDGRHGSSAAQARLPRREAALRCTQENAHRRCILPPGHVLDHVYPPRGLGAS</sequence>
<keyword evidence="3" id="KW-1185">Reference proteome</keyword>